<protein>
    <submittedName>
        <fullName evidence="10">ATP-binding cassette subfamily B protein</fullName>
    </submittedName>
</protein>
<evidence type="ECO:0000313" key="10">
    <source>
        <dbReference type="EMBL" id="PWW44315.1"/>
    </source>
</evidence>
<dbReference type="GO" id="GO:0005524">
    <property type="term" value="F:ATP binding"/>
    <property type="evidence" value="ECO:0007669"/>
    <property type="project" value="UniProtKB-KW"/>
</dbReference>
<feature type="transmembrane region" description="Helical" evidence="7">
    <location>
        <begin position="172"/>
        <end position="190"/>
    </location>
</feature>
<evidence type="ECO:0000256" key="4">
    <source>
        <dbReference type="ARBA" id="ARBA00022840"/>
    </source>
</evidence>
<dbReference type="InterPro" id="IPR003593">
    <property type="entry name" value="AAA+_ATPase"/>
</dbReference>
<dbReference type="InterPro" id="IPR036640">
    <property type="entry name" value="ABC1_TM_sf"/>
</dbReference>
<comment type="caution">
    <text evidence="10">The sequence shown here is derived from an EMBL/GenBank/DDBJ whole genome shotgun (WGS) entry which is preliminary data.</text>
</comment>
<dbReference type="SUPFAM" id="SSF52540">
    <property type="entry name" value="P-loop containing nucleoside triphosphate hydrolases"/>
    <property type="match status" value="1"/>
</dbReference>
<gene>
    <name evidence="10" type="ORF">DET56_102548</name>
</gene>
<evidence type="ECO:0000259" key="9">
    <source>
        <dbReference type="PROSITE" id="PS50929"/>
    </source>
</evidence>
<dbReference type="PANTHER" id="PTHR43394:SF1">
    <property type="entry name" value="ATP-BINDING CASSETTE SUB-FAMILY B MEMBER 10, MITOCHONDRIAL"/>
    <property type="match status" value="1"/>
</dbReference>
<feature type="transmembrane region" description="Helical" evidence="7">
    <location>
        <begin position="69"/>
        <end position="90"/>
    </location>
</feature>
<feature type="transmembrane region" description="Helical" evidence="7">
    <location>
        <begin position="262"/>
        <end position="283"/>
    </location>
</feature>
<dbReference type="GO" id="GO:0005886">
    <property type="term" value="C:plasma membrane"/>
    <property type="evidence" value="ECO:0007669"/>
    <property type="project" value="UniProtKB-SubCell"/>
</dbReference>
<dbReference type="InterPro" id="IPR011527">
    <property type="entry name" value="ABC1_TM_dom"/>
</dbReference>
<feature type="transmembrane region" description="Helical" evidence="7">
    <location>
        <begin position="141"/>
        <end position="166"/>
    </location>
</feature>
<dbReference type="PROSITE" id="PS50929">
    <property type="entry name" value="ABC_TM1F"/>
    <property type="match status" value="1"/>
</dbReference>
<feature type="domain" description="ABC transporter" evidence="8">
    <location>
        <begin position="350"/>
        <end position="590"/>
    </location>
</feature>
<dbReference type="Gene3D" id="3.40.50.300">
    <property type="entry name" value="P-loop containing nucleotide triphosphate hydrolases"/>
    <property type="match status" value="1"/>
</dbReference>
<dbReference type="PANTHER" id="PTHR43394">
    <property type="entry name" value="ATP-DEPENDENT PERMEASE MDL1, MITOCHONDRIAL"/>
    <property type="match status" value="1"/>
</dbReference>
<dbReference type="PROSITE" id="PS00211">
    <property type="entry name" value="ABC_TRANSPORTER_1"/>
    <property type="match status" value="1"/>
</dbReference>
<keyword evidence="2 7" id="KW-0812">Transmembrane</keyword>
<evidence type="ECO:0000256" key="1">
    <source>
        <dbReference type="ARBA" id="ARBA00004651"/>
    </source>
</evidence>
<dbReference type="RefSeq" id="WP_109998644.1">
    <property type="nucleotide sequence ID" value="NZ_QGTZ01000002.1"/>
</dbReference>
<dbReference type="InterPro" id="IPR017871">
    <property type="entry name" value="ABC_transporter-like_CS"/>
</dbReference>
<evidence type="ECO:0000256" key="6">
    <source>
        <dbReference type="ARBA" id="ARBA00023136"/>
    </source>
</evidence>
<dbReference type="PROSITE" id="PS50893">
    <property type="entry name" value="ABC_TRANSPORTER_2"/>
    <property type="match status" value="1"/>
</dbReference>
<dbReference type="SMART" id="SM00382">
    <property type="entry name" value="AAA"/>
    <property type="match status" value="1"/>
</dbReference>
<dbReference type="SUPFAM" id="SSF90123">
    <property type="entry name" value="ABC transporter transmembrane region"/>
    <property type="match status" value="1"/>
</dbReference>
<dbReference type="GO" id="GO:0015421">
    <property type="term" value="F:ABC-type oligopeptide transporter activity"/>
    <property type="evidence" value="ECO:0007669"/>
    <property type="project" value="TreeGrafter"/>
</dbReference>
<comment type="subcellular location">
    <subcellularLocation>
        <location evidence="1">Cell membrane</location>
        <topology evidence="1">Multi-pass membrane protein</topology>
    </subcellularLocation>
</comment>
<dbReference type="InterPro" id="IPR027417">
    <property type="entry name" value="P-loop_NTPase"/>
</dbReference>
<accession>A0A855Y248</accession>
<dbReference type="Proteomes" id="UP000247078">
    <property type="component" value="Unassembled WGS sequence"/>
</dbReference>
<feature type="domain" description="ABC transmembrane type-1" evidence="9">
    <location>
        <begin position="30"/>
        <end position="312"/>
    </location>
</feature>
<evidence type="ECO:0000259" key="8">
    <source>
        <dbReference type="PROSITE" id="PS50893"/>
    </source>
</evidence>
<name>A0A855Y248_9BACL</name>
<dbReference type="Gene3D" id="1.20.1560.10">
    <property type="entry name" value="ABC transporter type 1, transmembrane domain"/>
    <property type="match status" value="1"/>
</dbReference>
<evidence type="ECO:0000256" key="2">
    <source>
        <dbReference type="ARBA" id="ARBA00022692"/>
    </source>
</evidence>
<sequence length="597" mass="67996">MVQVSEKVTFGLVLKFLKWMLRVDPRRSTLSLIVQLIMSLSSMINLWVFSHLVNQAVSVYEGSGSYNTLLLWIFIWATYTIVNITLFPFFSIIDERVRQELEDELIKQLQHKTNSLRLEVMERNDIFDLLNRAKSATEPGVLLNLTWGLFEILRTFITVVSVSIILAVWSPWLLITMILVTLPPSMSRWTEILIKYKLNKKQIPEQRMLNYLSGLLTSREAAKEIRTYQMYPWIIRWWTNKYWKTADEQFINERHQNVVRGFYYVLSFMGLALGVGWCAWFVVNGGVSTGQFASAFIAIQTIHQLTGTLFNQTGYTFECLLKIGDFFTFMKLESEEENSADNRITNIGDVQAENVSFQYPQSKLIAVKNVSFLIREGEKIALVGENGSGKTTLVKLLLGLYTPTTGTISYGKESLIDLDKHQIREKMSTVFQDFIRYAVSMRDNIGFGDYDRRNDMLAVESAATKGGAIEIVKGISTGYDTMLTKQFSGGIDLSGGQWQKIAISRSFMKNSELVVLDEPSASLDPQAEADVFSRFLEVAEGKTAILVSHRLGLARNCDRILVMHEGKLLEIGTHEELLTKKGIYAGMWAMQAGWYQE</sequence>
<dbReference type="GO" id="GO:0016887">
    <property type="term" value="F:ATP hydrolysis activity"/>
    <property type="evidence" value="ECO:0007669"/>
    <property type="project" value="InterPro"/>
</dbReference>
<evidence type="ECO:0000256" key="3">
    <source>
        <dbReference type="ARBA" id="ARBA00022741"/>
    </source>
</evidence>
<evidence type="ECO:0000256" key="5">
    <source>
        <dbReference type="ARBA" id="ARBA00022989"/>
    </source>
</evidence>
<dbReference type="AlphaFoldDB" id="A0A855Y248"/>
<evidence type="ECO:0000313" key="11">
    <source>
        <dbReference type="Proteomes" id="UP000247078"/>
    </source>
</evidence>
<dbReference type="Pfam" id="PF00005">
    <property type="entry name" value="ABC_tran"/>
    <property type="match status" value="1"/>
</dbReference>
<dbReference type="EMBL" id="QGTZ01000002">
    <property type="protein sequence ID" value="PWW44315.1"/>
    <property type="molecule type" value="Genomic_DNA"/>
</dbReference>
<keyword evidence="5 7" id="KW-1133">Transmembrane helix</keyword>
<keyword evidence="3" id="KW-0547">Nucleotide-binding</keyword>
<dbReference type="InterPro" id="IPR003439">
    <property type="entry name" value="ABC_transporter-like_ATP-bd"/>
</dbReference>
<evidence type="ECO:0000256" key="7">
    <source>
        <dbReference type="SAM" id="Phobius"/>
    </source>
</evidence>
<proteinExistence type="predicted"/>
<reference evidence="10 11" key="1">
    <citation type="submission" date="2018-05" db="EMBL/GenBank/DDBJ databases">
        <title>Freshwater and sediment microbial communities from various areas in North America, analyzing microbe dynamics in response to fracking.</title>
        <authorList>
            <person name="Lamendella R."/>
        </authorList>
    </citation>
    <scope>NUCLEOTIDE SEQUENCE [LARGE SCALE GENOMIC DNA]</scope>
    <source>
        <strain evidence="10 11">DB-3</strain>
    </source>
</reference>
<keyword evidence="6 7" id="KW-0472">Membrane</keyword>
<feature type="transmembrane region" description="Helical" evidence="7">
    <location>
        <begin position="30"/>
        <end position="49"/>
    </location>
</feature>
<keyword evidence="4 10" id="KW-0067">ATP-binding</keyword>
<organism evidence="10 11">
    <name type="scientific">Paenibacillus pabuli</name>
    <dbReference type="NCBI Taxonomy" id="1472"/>
    <lineage>
        <taxon>Bacteria</taxon>
        <taxon>Bacillati</taxon>
        <taxon>Bacillota</taxon>
        <taxon>Bacilli</taxon>
        <taxon>Bacillales</taxon>
        <taxon>Paenibacillaceae</taxon>
        <taxon>Paenibacillus</taxon>
    </lineage>
</organism>
<dbReference type="InterPro" id="IPR039421">
    <property type="entry name" value="Type_1_exporter"/>
</dbReference>